<evidence type="ECO:0000313" key="2">
    <source>
        <dbReference type="WBParaSite" id="PSAMB.scaffold15size126113.g386.t1"/>
    </source>
</evidence>
<keyword evidence="1" id="KW-1185">Reference proteome</keyword>
<evidence type="ECO:0000313" key="1">
    <source>
        <dbReference type="Proteomes" id="UP000887566"/>
    </source>
</evidence>
<dbReference type="WBParaSite" id="PSAMB.scaffold15size126113.g386.t1">
    <property type="protein sequence ID" value="PSAMB.scaffold15size126113.g386.t1"/>
    <property type="gene ID" value="PSAMB.scaffold15size126113.g386"/>
</dbReference>
<dbReference type="Proteomes" id="UP000887566">
    <property type="component" value="Unplaced"/>
</dbReference>
<sequence>MRATALNTSVCSLFVALSEQSQSSQQQRLCPTGRFAAVTCSAAVCRSVRERQPTGWLAGRRRMDRSSRAFAFDGFRASSRRGYSYGGAAQEAVFVVRLGRCRQHAKRV</sequence>
<reference evidence="2" key="1">
    <citation type="submission" date="2022-11" db="UniProtKB">
        <authorList>
            <consortium name="WormBaseParasite"/>
        </authorList>
    </citation>
    <scope>IDENTIFICATION</scope>
</reference>
<organism evidence="1 2">
    <name type="scientific">Plectus sambesii</name>
    <dbReference type="NCBI Taxonomy" id="2011161"/>
    <lineage>
        <taxon>Eukaryota</taxon>
        <taxon>Metazoa</taxon>
        <taxon>Ecdysozoa</taxon>
        <taxon>Nematoda</taxon>
        <taxon>Chromadorea</taxon>
        <taxon>Plectida</taxon>
        <taxon>Plectina</taxon>
        <taxon>Plectoidea</taxon>
        <taxon>Plectidae</taxon>
        <taxon>Plectus</taxon>
    </lineage>
</organism>
<name>A0A914V6U2_9BILA</name>
<protein>
    <submittedName>
        <fullName evidence="2">Secreted protein</fullName>
    </submittedName>
</protein>
<accession>A0A914V6U2</accession>
<dbReference type="AlphaFoldDB" id="A0A914V6U2"/>
<proteinExistence type="predicted"/>